<dbReference type="EMBL" id="CAJRAU010000001">
    <property type="protein sequence ID" value="CAG5067917.1"/>
    <property type="molecule type" value="Genomic_DNA"/>
</dbReference>
<gene>
    <name evidence="1" type="ORF">DYBT9623_00644</name>
</gene>
<protein>
    <recommendedName>
        <fullName evidence="3">DUF5672 domain-containing protein</fullName>
    </recommendedName>
</protein>
<dbReference type="InterPro" id="IPR029044">
    <property type="entry name" value="Nucleotide-diphossugar_trans"/>
</dbReference>
<accession>A0ABN7R865</accession>
<keyword evidence="2" id="KW-1185">Reference proteome</keyword>
<evidence type="ECO:0000313" key="1">
    <source>
        <dbReference type="EMBL" id="CAG5067917.1"/>
    </source>
</evidence>
<evidence type="ECO:0000313" key="2">
    <source>
        <dbReference type="Proteomes" id="UP000679725"/>
    </source>
</evidence>
<sequence>MQKQAMKKIDVCVIYYGKPYQTIISILSLLKFSGQHINKIYITVEKTQPYDKFGDVYHVIKTISPLIAVDLYYPKIFYQLGYLDYDRTKRDSTYRYQIPYQYALEKAESEYLFIMHNDMVFYRDMIGEMLPVFQDPNVAGTGSIGQCWSCPGFSAKVCHGSKFEQYVPTQAEAIALHQAYDTPRKEKDIEVLETGRVHPMPECRLNEYACMINLALYRQQTLPKGDNVCFGGNWGFTADLGTGWFHQMVNQGFRFQHFVLEDYASHSQFNPIGQGIHAYSKQDNYNLSEANALQYLKENYNTDAALDGKYKFLAKVRNVKGKLDKFETLWIHRAKKVYRRVLG</sequence>
<evidence type="ECO:0008006" key="3">
    <source>
        <dbReference type="Google" id="ProtNLM"/>
    </source>
</evidence>
<dbReference type="SUPFAM" id="SSF53448">
    <property type="entry name" value="Nucleotide-diphospho-sugar transferases"/>
    <property type="match status" value="1"/>
</dbReference>
<proteinExistence type="predicted"/>
<reference evidence="1 2" key="1">
    <citation type="submission" date="2021-04" db="EMBL/GenBank/DDBJ databases">
        <authorList>
            <person name="Rodrigo-Torres L."/>
            <person name="Arahal R. D."/>
            <person name="Lucena T."/>
        </authorList>
    </citation>
    <scope>NUCLEOTIDE SEQUENCE [LARGE SCALE GENOMIC DNA]</scope>
    <source>
        <strain evidence="1 2">CECT 9623</strain>
    </source>
</reference>
<organism evidence="1 2">
    <name type="scientific">Dyadobacter linearis</name>
    <dbReference type="NCBI Taxonomy" id="2823330"/>
    <lineage>
        <taxon>Bacteria</taxon>
        <taxon>Pseudomonadati</taxon>
        <taxon>Bacteroidota</taxon>
        <taxon>Cytophagia</taxon>
        <taxon>Cytophagales</taxon>
        <taxon>Spirosomataceae</taxon>
        <taxon>Dyadobacter</taxon>
    </lineage>
</organism>
<name>A0ABN7R865_9BACT</name>
<comment type="caution">
    <text evidence="1">The sequence shown here is derived from an EMBL/GenBank/DDBJ whole genome shotgun (WGS) entry which is preliminary data.</text>
</comment>
<dbReference type="Proteomes" id="UP000679725">
    <property type="component" value="Unassembled WGS sequence"/>
</dbReference>